<dbReference type="Pfam" id="PF02378">
    <property type="entry name" value="PTS_EIIC"/>
    <property type="match status" value="1"/>
</dbReference>
<protein>
    <submittedName>
        <fullName evidence="11">PTS transporter subunit EIIC</fullName>
    </submittedName>
</protein>
<keyword evidence="3" id="KW-1003">Cell membrane</keyword>
<dbReference type="Proteomes" id="UP001079657">
    <property type="component" value="Unassembled WGS sequence"/>
</dbReference>
<proteinExistence type="predicted"/>
<name>A0ABT4CQU4_9CLOT</name>
<evidence type="ECO:0000256" key="6">
    <source>
        <dbReference type="ARBA" id="ARBA00022692"/>
    </source>
</evidence>
<keyword evidence="5" id="KW-0598">Phosphotransferase system</keyword>
<comment type="caution">
    <text evidence="11">The sequence shown here is derived from an EMBL/GenBank/DDBJ whole genome shotgun (WGS) entry which is preliminary data.</text>
</comment>
<dbReference type="InterPro" id="IPR050429">
    <property type="entry name" value="PTS_Glucose_EIICBA"/>
</dbReference>
<evidence type="ECO:0000256" key="5">
    <source>
        <dbReference type="ARBA" id="ARBA00022683"/>
    </source>
</evidence>
<dbReference type="PANTHER" id="PTHR30009">
    <property type="entry name" value="CYTOCHROME C-TYPE SYNTHESIS PROTEIN AND PTS TRANSMEMBRANE COMPONENT"/>
    <property type="match status" value="1"/>
</dbReference>
<evidence type="ECO:0000256" key="9">
    <source>
        <dbReference type="SAM" id="Phobius"/>
    </source>
</evidence>
<evidence type="ECO:0000256" key="4">
    <source>
        <dbReference type="ARBA" id="ARBA00022597"/>
    </source>
</evidence>
<feature type="transmembrane region" description="Helical" evidence="9">
    <location>
        <begin position="68"/>
        <end position="94"/>
    </location>
</feature>
<dbReference type="InterPro" id="IPR013013">
    <property type="entry name" value="PTS_EIIC_1"/>
</dbReference>
<evidence type="ECO:0000256" key="7">
    <source>
        <dbReference type="ARBA" id="ARBA00022989"/>
    </source>
</evidence>
<evidence type="ECO:0000256" key="3">
    <source>
        <dbReference type="ARBA" id="ARBA00022475"/>
    </source>
</evidence>
<dbReference type="PANTHER" id="PTHR30009:SF20">
    <property type="entry name" value="PTS SYSTEM GLUCOSE-SPECIFIC EIICB COMPONENT-RELATED"/>
    <property type="match status" value="1"/>
</dbReference>
<evidence type="ECO:0000313" key="12">
    <source>
        <dbReference type="Proteomes" id="UP001079657"/>
    </source>
</evidence>
<accession>A0ABT4CQU4</accession>
<dbReference type="InterPro" id="IPR003352">
    <property type="entry name" value="PTS_EIIC"/>
</dbReference>
<comment type="subcellular location">
    <subcellularLocation>
        <location evidence="1">Cell membrane</location>
        <topology evidence="1">Multi-pass membrane protein</topology>
    </subcellularLocation>
</comment>
<keyword evidence="8 9" id="KW-0472">Membrane</keyword>
<keyword evidence="6 9" id="KW-0812">Transmembrane</keyword>
<organism evidence="11 12">
    <name type="scientific">Clostridium ganghwense</name>
    <dbReference type="NCBI Taxonomy" id="312089"/>
    <lineage>
        <taxon>Bacteria</taxon>
        <taxon>Bacillati</taxon>
        <taxon>Bacillota</taxon>
        <taxon>Clostridia</taxon>
        <taxon>Eubacteriales</taxon>
        <taxon>Clostridiaceae</taxon>
        <taxon>Clostridium</taxon>
    </lineage>
</organism>
<reference evidence="11" key="1">
    <citation type="submission" date="2022-12" db="EMBL/GenBank/DDBJ databases">
        <authorList>
            <person name="Wang J."/>
        </authorList>
    </citation>
    <scope>NUCLEOTIDE SEQUENCE</scope>
    <source>
        <strain evidence="11">HY-42-06</strain>
    </source>
</reference>
<keyword evidence="2" id="KW-0813">Transport</keyword>
<evidence type="ECO:0000256" key="8">
    <source>
        <dbReference type="ARBA" id="ARBA00023136"/>
    </source>
</evidence>
<dbReference type="EMBL" id="JAPQES010000003">
    <property type="protein sequence ID" value="MCY6370813.1"/>
    <property type="molecule type" value="Genomic_DNA"/>
</dbReference>
<gene>
    <name evidence="11" type="ORF">OXH55_09240</name>
</gene>
<keyword evidence="7 9" id="KW-1133">Transmembrane helix</keyword>
<evidence type="ECO:0000256" key="2">
    <source>
        <dbReference type="ARBA" id="ARBA00022448"/>
    </source>
</evidence>
<sequence length="95" mass="9760">MFKKSFGVLQQVGKALMLPVALLPAAGLLLAFGNMFQNPQFLSAVPALNVHWFQAFAKVMEQSGGIIFGNLSLLFAVGVAVGLAGGEGVAGLAAI</sequence>
<evidence type="ECO:0000259" key="10">
    <source>
        <dbReference type="PROSITE" id="PS51103"/>
    </source>
</evidence>
<keyword evidence="4" id="KW-0762">Sugar transport</keyword>
<feature type="non-terminal residue" evidence="11">
    <location>
        <position position="95"/>
    </location>
</feature>
<dbReference type="PROSITE" id="PS51103">
    <property type="entry name" value="PTS_EIIC_TYPE_1"/>
    <property type="match status" value="1"/>
</dbReference>
<dbReference type="RefSeq" id="WP_268049659.1">
    <property type="nucleotide sequence ID" value="NZ_JAPQES010000003.1"/>
</dbReference>
<evidence type="ECO:0000256" key="1">
    <source>
        <dbReference type="ARBA" id="ARBA00004651"/>
    </source>
</evidence>
<keyword evidence="12" id="KW-1185">Reference proteome</keyword>
<feature type="domain" description="PTS EIIC type-1" evidence="10">
    <location>
        <begin position="3"/>
        <end position="95"/>
    </location>
</feature>
<evidence type="ECO:0000313" key="11">
    <source>
        <dbReference type="EMBL" id="MCY6370813.1"/>
    </source>
</evidence>